<comment type="caution">
    <text evidence="10">The sequence shown here is derived from an EMBL/GenBank/DDBJ whole genome shotgun (WGS) entry which is preliminary data.</text>
</comment>
<evidence type="ECO:0000256" key="4">
    <source>
        <dbReference type="ARBA" id="ARBA00022827"/>
    </source>
</evidence>
<dbReference type="GO" id="GO:0020037">
    <property type="term" value="F:heme binding"/>
    <property type="evidence" value="ECO:0007669"/>
    <property type="project" value="InterPro"/>
</dbReference>
<feature type="transmembrane region" description="Helical" evidence="8">
    <location>
        <begin position="6"/>
        <end position="32"/>
    </location>
</feature>
<evidence type="ECO:0000256" key="2">
    <source>
        <dbReference type="ARBA" id="ARBA00022630"/>
    </source>
</evidence>
<evidence type="ECO:0000256" key="3">
    <source>
        <dbReference type="ARBA" id="ARBA00022723"/>
    </source>
</evidence>
<keyword evidence="8" id="KW-1133">Transmembrane helix</keyword>
<dbReference type="Gene3D" id="3.30.70.2450">
    <property type="match status" value="1"/>
</dbReference>
<evidence type="ECO:0000256" key="7">
    <source>
        <dbReference type="SAM" id="Coils"/>
    </source>
</evidence>
<dbReference type="InterPro" id="IPR036396">
    <property type="entry name" value="Cyt_P450_sf"/>
</dbReference>
<comment type="similarity">
    <text evidence="1">Belongs to the cytochrome P450 family.</text>
</comment>
<keyword evidence="6" id="KW-0408">Iron</keyword>
<dbReference type="GeneID" id="34584394"/>
<sequence length="857" mass="98180">MGDWPLWSFCAQHPVFGIALLGTLVLVATWRLNEYVKARKYRFPPRIPGVPIFGNTFQLPPLKQGLWGMEMAKKYGEMFTCSIGGKTWVFLNSSRTVNDLMEKRSSIYSSRQYMPMASGVLSGDNRVLLMPYGERWRMIRRIMHSILNKQNSPVFAPFQDIESKHLLYDFLHHPELWYSATQRFANSVIMSVVFGKRMELEDPKIRELFETSNAVIEAIQPSANLVDSLTFLERLPKSLQWWRPRGEAMFQKTVNIYRREVEELEQKMKNGTARDCFATRFLRDPETKNYGQTQTYFALGSLMEAGSDTSRMTISQVMAAAVLDKRWVDTAREALDRVCGRNAERLPTFEDRVDLTYITATVKEAFRWRPFAEIGVPHMLIQDDEYEGYRFPAGTLFTWNATAIAMDPREYEQPERFWPERFLNNDLDHVLKGHWSFGPGETNVWIVVARLLYCFDFEAVPVIIVGAGPSGLLLGILLAKRGVKVQILEAAGELDKNPRAAHYAPSAVYELHRAGVLDDVKAQGIHPDAVCWRHPDGTFIAGIRSRFDIEFPMVCLPLDQLDVLLLQHFLAQPDTEVLWNHKVVSIEQDDNEARVHVESPEGKKTFGADYIVGCDGANSQIRRSLFGDLNYPGETLQKQIIATNVYYDFHKFGYWDSNFIIDENDWYMAARITQDGLWRVTYGDVWGLSNEEYLARQPERYEKILPGHPKPGDYKLVSASPYKLHQRCAESFRVGRFLLAADAAHLCNPFGGLGLTGGIADVGSLFDALVALKEGKADDSILDKYSEVRRKKWAEIIDPMSRANFRRVCLDEAESERQEFWELCKKMEEDEELARQMAQGTNILREDFREYLTTGAA</sequence>
<feature type="domain" description="FAD-binding" evidence="9">
    <location>
        <begin position="460"/>
        <end position="794"/>
    </location>
</feature>
<feature type="coiled-coil region" evidence="7">
    <location>
        <begin position="247"/>
        <end position="274"/>
    </location>
</feature>
<keyword evidence="8" id="KW-0472">Membrane</keyword>
<dbReference type="InterPro" id="IPR050364">
    <property type="entry name" value="Cytochrome_P450_fung"/>
</dbReference>
<dbReference type="GO" id="GO:0005506">
    <property type="term" value="F:iron ion binding"/>
    <property type="evidence" value="ECO:0007669"/>
    <property type="project" value="InterPro"/>
</dbReference>
<dbReference type="GO" id="GO:0071949">
    <property type="term" value="F:FAD binding"/>
    <property type="evidence" value="ECO:0007669"/>
    <property type="project" value="InterPro"/>
</dbReference>
<keyword evidence="7" id="KW-0175">Coiled coil</keyword>
<dbReference type="AlphaFoldDB" id="A0A178DD40"/>
<dbReference type="Gene3D" id="3.50.50.60">
    <property type="entry name" value="FAD/NAD(P)-binding domain"/>
    <property type="match status" value="1"/>
</dbReference>
<reference evidence="10 11" key="1">
    <citation type="submission" date="2016-03" db="EMBL/GenBank/DDBJ databases">
        <title>The draft genome sequence of Fonsecaea nubica causative agent of cutaneous subcutaneous infection in human host.</title>
        <authorList>
            <person name="Costa F."/>
            <person name="Sybren D.H."/>
            <person name="Raittz R.T."/>
            <person name="Weiss V.A."/>
            <person name="Leao A.C."/>
            <person name="Gomes R."/>
            <person name="De Souza E.M."/>
            <person name="Pedrosa F.O."/>
            <person name="Steffens M.B."/>
            <person name="Bombassaro A."/>
            <person name="Tadra-Sfeir M.Z."/>
            <person name="Moreno L.F."/>
            <person name="Najafzadeh M.J."/>
            <person name="Felipe M.S."/>
            <person name="Teixeira M."/>
            <person name="Sun J."/>
            <person name="Xi L."/>
            <person name="Castro M.A."/>
            <person name="Vicente V.A."/>
        </authorList>
    </citation>
    <scope>NUCLEOTIDE SEQUENCE [LARGE SCALE GENOMIC DNA]</scope>
    <source>
        <strain evidence="10 11">CBS 269.64</strain>
    </source>
</reference>
<evidence type="ECO:0000256" key="5">
    <source>
        <dbReference type="ARBA" id="ARBA00023002"/>
    </source>
</evidence>
<dbReference type="OrthoDB" id="1103324at2759"/>
<dbReference type="Proteomes" id="UP000185904">
    <property type="component" value="Unassembled WGS sequence"/>
</dbReference>
<dbReference type="Gene3D" id="1.10.630.10">
    <property type="entry name" value="Cytochrome P450"/>
    <property type="match status" value="1"/>
</dbReference>
<dbReference type="EMBL" id="LVCJ01000004">
    <property type="protein sequence ID" value="OAL39572.1"/>
    <property type="molecule type" value="Genomic_DNA"/>
</dbReference>
<dbReference type="CDD" id="cd11065">
    <property type="entry name" value="CYP64-like"/>
    <property type="match status" value="1"/>
</dbReference>
<dbReference type="PRINTS" id="PR00420">
    <property type="entry name" value="RNGMNOXGNASE"/>
</dbReference>
<dbReference type="PANTHER" id="PTHR46300">
    <property type="entry name" value="P450, PUTATIVE (EUROFUNG)-RELATED-RELATED"/>
    <property type="match status" value="1"/>
</dbReference>
<dbReference type="InterPro" id="IPR001128">
    <property type="entry name" value="Cyt_P450"/>
</dbReference>
<organism evidence="10 11">
    <name type="scientific">Fonsecaea nubica</name>
    <dbReference type="NCBI Taxonomy" id="856822"/>
    <lineage>
        <taxon>Eukaryota</taxon>
        <taxon>Fungi</taxon>
        <taxon>Dikarya</taxon>
        <taxon>Ascomycota</taxon>
        <taxon>Pezizomycotina</taxon>
        <taxon>Eurotiomycetes</taxon>
        <taxon>Chaetothyriomycetidae</taxon>
        <taxon>Chaetothyriales</taxon>
        <taxon>Herpotrichiellaceae</taxon>
        <taxon>Fonsecaea</taxon>
    </lineage>
</organism>
<evidence type="ECO:0000256" key="6">
    <source>
        <dbReference type="ARBA" id="ARBA00023004"/>
    </source>
</evidence>
<dbReference type="SUPFAM" id="SSF51905">
    <property type="entry name" value="FAD/NAD(P)-binding domain"/>
    <property type="match status" value="1"/>
</dbReference>
<name>A0A178DD40_9EURO</name>
<evidence type="ECO:0000259" key="9">
    <source>
        <dbReference type="Pfam" id="PF01494"/>
    </source>
</evidence>
<evidence type="ECO:0000313" key="10">
    <source>
        <dbReference type="EMBL" id="OAL39572.1"/>
    </source>
</evidence>
<dbReference type="GO" id="GO:0016705">
    <property type="term" value="F:oxidoreductase activity, acting on paired donors, with incorporation or reduction of molecular oxygen"/>
    <property type="evidence" value="ECO:0007669"/>
    <property type="project" value="InterPro"/>
</dbReference>
<dbReference type="RefSeq" id="XP_022504584.1">
    <property type="nucleotide sequence ID" value="XM_022639276.1"/>
</dbReference>
<evidence type="ECO:0000256" key="8">
    <source>
        <dbReference type="SAM" id="Phobius"/>
    </source>
</evidence>
<evidence type="ECO:0000313" key="11">
    <source>
        <dbReference type="Proteomes" id="UP000185904"/>
    </source>
</evidence>
<accession>A0A178DD40</accession>
<keyword evidence="4" id="KW-0274">FAD</keyword>
<dbReference type="PANTHER" id="PTHR46300:SF12">
    <property type="entry name" value="P450, PUTATIVE (EUROFUNG)-RELATED"/>
    <property type="match status" value="1"/>
</dbReference>
<keyword evidence="2" id="KW-0285">Flavoprotein</keyword>
<evidence type="ECO:0000256" key="1">
    <source>
        <dbReference type="ARBA" id="ARBA00010617"/>
    </source>
</evidence>
<gene>
    <name evidence="10" type="ORF">AYO20_00969</name>
</gene>
<protein>
    <recommendedName>
        <fullName evidence="9">FAD-binding domain-containing protein</fullName>
    </recommendedName>
</protein>
<dbReference type="Pfam" id="PF01494">
    <property type="entry name" value="FAD_binding_3"/>
    <property type="match status" value="1"/>
</dbReference>
<proteinExistence type="inferred from homology"/>
<feature type="transmembrane region" description="Helical" evidence="8">
    <location>
        <begin position="459"/>
        <end position="479"/>
    </location>
</feature>
<keyword evidence="5" id="KW-0560">Oxidoreductase</keyword>
<dbReference type="GO" id="GO:0004497">
    <property type="term" value="F:monooxygenase activity"/>
    <property type="evidence" value="ECO:0007669"/>
    <property type="project" value="InterPro"/>
</dbReference>
<dbReference type="InterPro" id="IPR002938">
    <property type="entry name" value="FAD-bd"/>
</dbReference>
<dbReference type="Pfam" id="PF00067">
    <property type="entry name" value="p450"/>
    <property type="match status" value="1"/>
</dbReference>
<keyword evidence="3" id="KW-0479">Metal-binding</keyword>
<keyword evidence="8" id="KW-0812">Transmembrane</keyword>
<dbReference type="InterPro" id="IPR036188">
    <property type="entry name" value="FAD/NAD-bd_sf"/>
</dbReference>
<keyword evidence="11" id="KW-1185">Reference proteome</keyword>
<dbReference type="SUPFAM" id="SSF48264">
    <property type="entry name" value="Cytochrome P450"/>
    <property type="match status" value="1"/>
</dbReference>